<dbReference type="Proteomes" id="UP000247810">
    <property type="component" value="Unassembled WGS sequence"/>
</dbReference>
<sequence>MEQPQNLRSLFADAKAEKTALEARPDSNTDAYRSDVSATIAKLEECQRQVGLLSLFSSNEPLEDISTTDIQYLTVEYLIADLLQRTYSSDRESSLKRALGQYERFLGRLDDYDILNDKDKKLYERYAANPTTFSLTTTNDAATRRELKINRFKEEKELKQKLEYFSNNQSRLQTDEEDVRKLYLADINLYIHQAFQSVDLLSQELTMLSNFRRAAPNPSQSLQDDSRRRGETNDANYSERLDRPVAELLRGGKFGPILSKEGKPMQPFTLLDRRTQLQQGVFRSGHNLPTMTIDEYLAEEHRRGNVIEGGGEQSGIKPEVDEDDYELADQETMKAREWDEFKEANPRGSGNTLNRG</sequence>
<dbReference type="PANTHER" id="PTHR10933:SF9">
    <property type="entry name" value="IMMUNOGLOBULIN-BINDING PROTEIN 1"/>
    <property type="match status" value="1"/>
</dbReference>
<dbReference type="STRING" id="1448320.A0A319DFQ1"/>
<dbReference type="InterPro" id="IPR038511">
    <property type="entry name" value="TAP42/TAP46-like_sf"/>
</dbReference>
<proteinExistence type="predicted"/>
<dbReference type="VEuPathDB" id="FungiDB:BO71DRAFT_375584"/>
<feature type="compositionally biased region" description="Basic and acidic residues" evidence="1">
    <location>
        <begin position="224"/>
        <end position="242"/>
    </location>
</feature>
<dbReference type="GO" id="GO:0051721">
    <property type="term" value="F:protein phosphatase 2A binding"/>
    <property type="evidence" value="ECO:0007669"/>
    <property type="project" value="TreeGrafter"/>
</dbReference>
<dbReference type="PANTHER" id="PTHR10933">
    <property type="entry name" value="IMMUNOGLOBULIN-BINDING PROTEIN 1"/>
    <property type="match status" value="1"/>
</dbReference>
<reference evidence="2 3" key="1">
    <citation type="submission" date="2018-02" db="EMBL/GenBank/DDBJ databases">
        <title>The genomes of Aspergillus section Nigri reveals drivers in fungal speciation.</title>
        <authorList>
            <consortium name="DOE Joint Genome Institute"/>
            <person name="Vesth T.C."/>
            <person name="Nybo J."/>
            <person name="Theobald S."/>
            <person name="Brandl J."/>
            <person name="Frisvad J.C."/>
            <person name="Nielsen K.F."/>
            <person name="Lyhne E.K."/>
            <person name="Kogle M.E."/>
            <person name="Kuo A."/>
            <person name="Riley R."/>
            <person name="Clum A."/>
            <person name="Nolan M."/>
            <person name="Lipzen A."/>
            <person name="Salamov A."/>
            <person name="Henrissat B."/>
            <person name="Wiebenga A."/>
            <person name="De vries R.P."/>
            <person name="Grigoriev I.V."/>
            <person name="Mortensen U.H."/>
            <person name="Andersen M.R."/>
            <person name="Baker S.E."/>
        </authorList>
    </citation>
    <scope>NUCLEOTIDE SEQUENCE [LARGE SCALE GENOMIC DNA]</scope>
    <source>
        <strain evidence="2 3">CBS 707.79</strain>
    </source>
</reference>
<feature type="region of interest" description="Disordered" evidence="1">
    <location>
        <begin position="212"/>
        <end position="242"/>
    </location>
</feature>
<dbReference type="GO" id="GO:0005829">
    <property type="term" value="C:cytosol"/>
    <property type="evidence" value="ECO:0007669"/>
    <property type="project" value="TreeGrafter"/>
</dbReference>
<dbReference type="OrthoDB" id="10261753at2759"/>
<dbReference type="AlphaFoldDB" id="A0A319DFQ1"/>
<dbReference type="GO" id="GO:0035303">
    <property type="term" value="P:regulation of dephosphorylation"/>
    <property type="evidence" value="ECO:0007669"/>
    <property type="project" value="TreeGrafter"/>
</dbReference>
<dbReference type="Gene3D" id="1.25.40.540">
    <property type="entry name" value="TAP42-like family"/>
    <property type="match status" value="1"/>
</dbReference>
<keyword evidence="3" id="KW-1185">Reference proteome</keyword>
<dbReference type="EMBL" id="KZ825839">
    <property type="protein sequence ID" value="PYH96285.1"/>
    <property type="molecule type" value="Genomic_DNA"/>
</dbReference>
<organism evidence="2 3">
    <name type="scientific">Aspergillus ellipticus CBS 707.79</name>
    <dbReference type="NCBI Taxonomy" id="1448320"/>
    <lineage>
        <taxon>Eukaryota</taxon>
        <taxon>Fungi</taxon>
        <taxon>Dikarya</taxon>
        <taxon>Ascomycota</taxon>
        <taxon>Pezizomycotina</taxon>
        <taxon>Eurotiomycetes</taxon>
        <taxon>Eurotiomycetidae</taxon>
        <taxon>Eurotiales</taxon>
        <taxon>Aspergillaceae</taxon>
        <taxon>Aspergillus</taxon>
        <taxon>Aspergillus subgen. Circumdati</taxon>
    </lineage>
</organism>
<feature type="region of interest" description="Disordered" evidence="1">
    <location>
        <begin position="334"/>
        <end position="356"/>
    </location>
</feature>
<dbReference type="GO" id="GO:0009966">
    <property type="term" value="P:regulation of signal transduction"/>
    <property type="evidence" value="ECO:0007669"/>
    <property type="project" value="InterPro"/>
</dbReference>
<accession>A0A319DFQ1</accession>
<protein>
    <submittedName>
        <fullName evidence="2">TOR signaling pathway regulator</fullName>
    </submittedName>
</protein>
<gene>
    <name evidence="2" type="ORF">BO71DRAFT_375584</name>
</gene>
<evidence type="ECO:0000313" key="2">
    <source>
        <dbReference type="EMBL" id="PYH96285.1"/>
    </source>
</evidence>
<dbReference type="Pfam" id="PF04177">
    <property type="entry name" value="TAP42"/>
    <property type="match status" value="1"/>
</dbReference>
<dbReference type="InterPro" id="IPR007304">
    <property type="entry name" value="TAP46-like"/>
</dbReference>
<evidence type="ECO:0000313" key="3">
    <source>
        <dbReference type="Proteomes" id="UP000247810"/>
    </source>
</evidence>
<evidence type="ECO:0000256" key="1">
    <source>
        <dbReference type="SAM" id="MobiDB-lite"/>
    </source>
</evidence>
<name>A0A319DFQ1_9EURO</name>
<feature type="compositionally biased region" description="Basic and acidic residues" evidence="1">
    <location>
        <begin position="334"/>
        <end position="345"/>
    </location>
</feature>